<accession>A8HWQ5</accession>
<protein>
    <submittedName>
        <fullName evidence="1">Uncharacterized protein</fullName>
    </submittedName>
</protein>
<reference evidence="2" key="2">
    <citation type="submission" date="2007-04" db="EMBL/GenBank/DDBJ databases">
        <title>Complete genome sequence of the nitrogen-fixing bacterium Azorhizobium caulinodans ORS571.</title>
        <authorList>
            <person name="Lee K.B."/>
            <person name="Backer P.D."/>
            <person name="Aono T."/>
            <person name="Liu C.T."/>
            <person name="Suzuki S."/>
            <person name="Suzuki T."/>
            <person name="Kaneko T."/>
            <person name="Yamada M."/>
            <person name="Tabata S."/>
            <person name="Kupfer D.M."/>
            <person name="Najar F.Z."/>
            <person name="Wiley G.B."/>
            <person name="Roe B."/>
            <person name="Binnewies T."/>
            <person name="Ussery D."/>
            <person name="Vereecke D."/>
            <person name="Gevers D."/>
            <person name="Holsters M."/>
            <person name="Oyaizu H."/>
        </authorList>
    </citation>
    <scope>NUCLEOTIDE SEQUENCE [LARGE SCALE GENOMIC DNA]</scope>
    <source>
        <strain evidence="2">ATCC 43989 / DSM 5975 / JCM 20966 / LMG 6465 / NBRC 14845 / NCIMB 13405 / ORS 571</strain>
    </source>
</reference>
<dbReference type="AlphaFoldDB" id="A8HWQ5"/>
<dbReference type="KEGG" id="azc:AZC_4458"/>
<sequence>MGNARRANWDASARGKCFHCGTFRKWLKISCLARSCRQETGFGGTMPVITLPIGAPFQEAAVNTAHIFCAAPDAENPDRSNLFIHAVGQPALLVELPLETLAERLGDDFVRLDVAGAEGVANYLSRSHWVSIAPHPETPDVTQVDYRYAFVLVKGAMDAVIARLTP</sequence>
<reference evidence="1 2" key="1">
    <citation type="journal article" date="2007" name="Appl. Environ. Microbiol.">
        <title>Rhizobial factors required for stem nodule maturation and maintenance in Sesbania rostrata-Azorhizobium caulinodans ORS571 symbiosis.</title>
        <authorList>
            <person name="Suzuki S."/>
            <person name="Aono T."/>
            <person name="Lee KB."/>
            <person name="Suzuki T."/>
            <person name="Liu CT."/>
            <person name="Miwa H."/>
            <person name="Wakao S."/>
            <person name="Iki T."/>
            <person name="Oyaizu H."/>
        </authorList>
    </citation>
    <scope>NUCLEOTIDE SEQUENCE [LARGE SCALE GENOMIC DNA]</scope>
    <source>
        <strain evidence="2">ATCC 43989 / DSM 5975 / JCM 20966 / LMG 6465 / NBRC 14845 / NCIMB 13405 / ORS 571</strain>
    </source>
</reference>
<reference evidence="1 2" key="6">
    <citation type="journal article" date="2011" name="Appl. Environ. Microbiol.">
        <title>Involvement of the azorhizobial chromosome partition gene (parA) in the onset of bacteroid differentiation during Sesbania rostrata stem nodule development.</title>
        <authorList>
            <person name="Liu CT."/>
            <person name="Lee KB."/>
            <person name="Wang YS."/>
            <person name="Peng MH."/>
            <person name="Lee KT."/>
            <person name="Suzuki S."/>
            <person name="Suzuki T."/>
            <person name="Oyaizu H."/>
        </authorList>
    </citation>
    <scope>NUCLEOTIDE SEQUENCE [LARGE SCALE GENOMIC DNA]</scope>
    <source>
        <strain evidence="2">ATCC 43989 / DSM 5975 / JCM 20966 / LMG 6465 / NBRC 14845 / NCIMB 13405 / ORS 571</strain>
    </source>
</reference>
<dbReference type="HOGENOM" id="CLU_1599358_0_0_5"/>
<reference evidence="1 2" key="4">
    <citation type="journal article" date="2009" name="Appl. Environ. Microbiol.">
        <title>Comparative genome-wide transcriptional profiling of Azorhizobium caulinodans ORS571 grown under free-living and symbiotic conditions.</title>
        <authorList>
            <person name="Tsukada S."/>
            <person name="Aono T."/>
            <person name="Akiba N."/>
            <person name="Lee KB."/>
            <person name="Liu CT."/>
            <person name="Toyazaki H."/>
            <person name="Oyaizu H."/>
        </authorList>
    </citation>
    <scope>NUCLEOTIDE SEQUENCE [LARGE SCALE GENOMIC DNA]</scope>
    <source>
        <strain evidence="2">ATCC 43989 / DSM 5975 / JCM 20966 / LMG 6465 / NBRC 14845 / NCIMB 13405 / ORS 571</strain>
    </source>
</reference>
<evidence type="ECO:0000313" key="2">
    <source>
        <dbReference type="Proteomes" id="UP000000270"/>
    </source>
</evidence>
<gene>
    <name evidence="1" type="ordered locus">AZC_4458</name>
</gene>
<reference evidence="1 2" key="3">
    <citation type="journal article" date="2008" name="BMC Genomics">
        <title>The genome of the versatile nitrogen fixer Azorhizobium caulinodans ORS571.</title>
        <authorList>
            <person name="Lee KB."/>
            <person name="Backer P.D."/>
            <person name="Aono T."/>
            <person name="Liu CT."/>
            <person name="Suzuki S."/>
            <person name="Suzuki T."/>
            <person name="Kaneko T."/>
            <person name="Yamada M."/>
            <person name="Tabata S."/>
            <person name="Kupfer D.M."/>
            <person name="Najar F.Z."/>
            <person name="Wiley G.B."/>
            <person name="Roe B."/>
            <person name="Binnewies T.T."/>
            <person name="Ussery D.W."/>
            <person name="D'Haeze W."/>
            <person name="Herder J.D."/>
            <person name="Gevers D."/>
            <person name="Vereecke D."/>
            <person name="Holsters M."/>
            <person name="Oyaizu H."/>
        </authorList>
    </citation>
    <scope>NUCLEOTIDE SEQUENCE [LARGE SCALE GENOMIC DNA]</scope>
    <source>
        <strain evidence="2">ATCC 43989 / DSM 5975 / JCM 20966 / LMG 6465 / NBRC 14845 / NCIMB 13405 / ORS 571</strain>
    </source>
</reference>
<name>A8HWQ5_AZOC5</name>
<reference evidence="1 2" key="5">
    <citation type="journal article" date="2010" name="Appl. Environ. Microbiol.">
        <title>phrR-like gene praR of Azorhizobium caulinodans ORS571 is essential for symbiosis with Sesbania rostrata and is involved in expression of reb genes.</title>
        <authorList>
            <person name="Akiba N."/>
            <person name="Aono T."/>
            <person name="Toyazaki H."/>
            <person name="Sato S."/>
            <person name="Oyaizu H."/>
        </authorList>
    </citation>
    <scope>NUCLEOTIDE SEQUENCE [LARGE SCALE GENOMIC DNA]</scope>
    <source>
        <strain evidence="2">ATCC 43989 / DSM 5975 / JCM 20966 / LMG 6465 / NBRC 14845 / NCIMB 13405 / ORS 571</strain>
    </source>
</reference>
<organism evidence="1 2">
    <name type="scientific">Azorhizobium caulinodans (strain ATCC 43989 / DSM 5975 / JCM 20966 / LMG 6465 / NBRC 14845 / NCIMB 13405 / ORS 571)</name>
    <dbReference type="NCBI Taxonomy" id="438753"/>
    <lineage>
        <taxon>Bacteria</taxon>
        <taxon>Pseudomonadati</taxon>
        <taxon>Pseudomonadota</taxon>
        <taxon>Alphaproteobacteria</taxon>
        <taxon>Hyphomicrobiales</taxon>
        <taxon>Xanthobacteraceae</taxon>
        <taxon>Azorhizobium</taxon>
    </lineage>
</organism>
<dbReference type="EMBL" id="AP009384">
    <property type="protein sequence ID" value="BAF90456.1"/>
    <property type="molecule type" value="Genomic_DNA"/>
</dbReference>
<keyword evidence="2" id="KW-1185">Reference proteome</keyword>
<evidence type="ECO:0000313" key="1">
    <source>
        <dbReference type="EMBL" id="BAF90456.1"/>
    </source>
</evidence>
<dbReference type="STRING" id="438753.AZC_4458"/>
<dbReference type="Proteomes" id="UP000000270">
    <property type="component" value="Chromosome"/>
</dbReference>
<proteinExistence type="predicted"/>